<evidence type="ECO:0000313" key="2">
    <source>
        <dbReference type="Proteomes" id="UP000242164"/>
    </source>
</evidence>
<gene>
    <name evidence="1" type="ORF">BCB44BAC_02274</name>
</gene>
<dbReference type="Proteomes" id="UP000242164">
    <property type="component" value="Unassembled WGS sequence"/>
</dbReference>
<protein>
    <submittedName>
        <fullName evidence="1">Uncharacterized protein</fullName>
    </submittedName>
</protein>
<evidence type="ECO:0000313" key="1">
    <source>
        <dbReference type="EMBL" id="SCL93896.1"/>
    </source>
</evidence>
<dbReference type="EMBL" id="FMIK01000028">
    <property type="protein sequence ID" value="SCL93896.1"/>
    <property type="molecule type" value="Genomic_DNA"/>
</dbReference>
<name>A0AAX2CHL5_9BACI</name>
<comment type="caution">
    <text evidence="1">The sequence shown here is derived from an EMBL/GenBank/DDBJ whole genome shotgun (WGS) entry which is preliminary data.</text>
</comment>
<organism evidence="1 2">
    <name type="scientific">Bacillus cytotoxicus</name>
    <dbReference type="NCBI Taxonomy" id="580165"/>
    <lineage>
        <taxon>Bacteria</taxon>
        <taxon>Bacillati</taxon>
        <taxon>Bacillota</taxon>
        <taxon>Bacilli</taxon>
        <taxon>Bacillales</taxon>
        <taxon>Bacillaceae</taxon>
        <taxon>Bacillus</taxon>
        <taxon>Bacillus cereus group</taxon>
    </lineage>
</organism>
<dbReference type="AlphaFoldDB" id="A0AAX2CHL5"/>
<accession>A0AAX2CHL5</accession>
<proteinExistence type="predicted"/>
<reference evidence="1 2" key="1">
    <citation type="submission" date="2016-08" db="EMBL/GenBank/DDBJ databases">
        <authorList>
            <person name="Loux V."/>
            <person name="Rue O."/>
        </authorList>
    </citation>
    <scope>NUCLEOTIDE SEQUENCE [LARGE SCALE GENOMIC DNA]</scope>
    <source>
        <strain evidence="1 2">AFSSA_08CEB44bac</strain>
    </source>
</reference>
<sequence>MAEEFYLNVVGYKDSEPIRRSVRTLVLSERSGI</sequence>